<reference evidence="2" key="1">
    <citation type="submission" date="2021-01" db="EMBL/GenBank/DDBJ databases">
        <title>Whole genome shotgun sequence of Virgisporangium aliadipatigenens NBRC 105644.</title>
        <authorList>
            <person name="Komaki H."/>
            <person name="Tamura T."/>
        </authorList>
    </citation>
    <scope>NUCLEOTIDE SEQUENCE</scope>
    <source>
        <strain evidence="2">NBRC 105644</strain>
    </source>
</reference>
<keyword evidence="3" id="KW-1185">Reference proteome</keyword>
<dbReference type="AlphaFoldDB" id="A0A8J4DNH4"/>
<evidence type="ECO:0000313" key="3">
    <source>
        <dbReference type="Proteomes" id="UP000619260"/>
    </source>
</evidence>
<evidence type="ECO:0000256" key="1">
    <source>
        <dbReference type="SAM" id="MobiDB-lite"/>
    </source>
</evidence>
<comment type="caution">
    <text evidence="2">The sequence shown here is derived from an EMBL/GenBank/DDBJ whole genome shotgun (WGS) entry which is preliminary data.</text>
</comment>
<sequence>MSTPHAGRPQPRPRRKAEPAEEPARNPVKPGRLPVNEFLYFRAGAASPFGDDVTFPLPTTSLTYRHS</sequence>
<dbReference type="RefSeq" id="WP_203898007.1">
    <property type="nucleotide sequence ID" value="NZ_BOPF01000004.1"/>
</dbReference>
<protein>
    <submittedName>
        <fullName evidence="2">Uncharacterized protein</fullName>
    </submittedName>
</protein>
<accession>A0A8J4DNH4</accession>
<dbReference type="Proteomes" id="UP000619260">
    <property type="component" value="Unassembled WGS sequence"/>
</dbReference>
<gene>
    <name evidence="2" type="ORF">Val02_13100</name>
</gene>
<organism evidence="2 3">
    <name type="scientific">Virgisporangium aliadipatigenens</name>
    <dbReference type="NCBI Taxonomy" id="741659"/>
    <lineage>
        <taxon>Bacteria</taxon>
        <taxon>Bacillati</taxon>
        <taxon>Actinomycetota</taxon>
        <taxon>Actinomycetes</taxon>
        <taxon>Micromonosporales</taxon>
        <taxon>Micromonosporaceae</taxon>
        <taxon>Virgisporangium</taxon>
    </lineage>
</organism>
<dbReference type="EMBL" id="BOPF01000004">
    <property type="protein sequence ID" value="GIJ44424.1"/>
    <property type="molecule type" value="Genomic_DNA"/>
</dbReference>
<feature type="region of interest" description="Disordered" evidence="1">
    <location>
        <begin position="1"/>
        <end position="33"/>
    </location>
</feature>
<name>A0A8J4DNH4_9ACTN</name>
<evidence type="ECO:0000313" key="2">
    <source>
        <dbReference type="EMBL" id="GIJ44424.1"/>
    </source>
</evidence>
<proteinExistence type="predicted"/>